<comment type="caution">
    <text evidence="1">The sequence shown here is derived from an EMBL/GenBank/DDBJ whole genome shotgun (WGS) entry which is preliminary data.</text>
</comment>
<proteinExistence type="predicted"/>
<evidence type="ECO:0000313" key="1">
    <source>
        <dbReference type="EMBL" id="EXX70030.1"/>
    </source>
</evidence>
<dbReference type="EMBL" id="JEMT01016734">
    <property type="protein sequence ID" value="EXX70030.1"/>
    <property type="molecule type" value="Genomic_DNA"/>
</dbReference>
<keyword evidence="2" id="KW-1185">Reference proteome</keyword>
<accession>A0A015JRU1</accession>
<dbReference type="HOGENOM" id="CLU_2923896_0_0_1"/>
<gene>
    <name evidence="1" type="ORF">RirG_091030</name>
</gene>
<sequence>MKKKPIFILNIFLGTSNKKIKPIEDENNVYATKEFEFDIDINSRQSKDDGYITREIDFDIL</sequence>
<dbReference type="AlphaFoldDB" id="A0A015JRU1"/>
<dbReference type="Proteomes" id="UP000022910">
    <property type="component" value="Unassembled WGS sequence"/>
</dbReference>
<organism evidence="1 2">
    <name type="scientific">Rhizophagus irregularis (strain DAOM 197198w)</name>
    <name type="common">Glomus intraradices</name>
    <dbReference type="NCBI Taxonomy" id="1432141"/>
    <lineage>
        <taxon>Eukaryota</taxon>
        <taxon>Fungi</taxon>
        <taxon>Fungi incertae sedis</taxon>
        <taxon>Mucoromycota</taxon>
        <taxon>Glomeromycotina</taxon>
        <taxon>Glomeromycetes</taxon>
        <taxon>Glomerales</taxon>
        <taxon>Glomeraceae</taxon>
        <taxon>Rhizophagus</taxon>
    </lineage>
</organism>
<protein>
    <submittedName>
        <fullName evidence="1">Uncharacterized protein</fullName>
    </submittedName>
</protein>
<reference evidence="1 2" key="1">
    <citation type="submission" date="2014-02" db="EMBL/GenBank/DDBJ databases">
        <title>Single nucleus genome sequencing reveals high similarity among nuclei of an endomycorrhizal fungus.</title>
        <authorList>
            <person name="Lin K."/>
            <person name="Geurts R."/>
            <person name="Zhang Z."/>
            <person name="Limpens E."/>
            <person name="Saunders D.G."/>
            <person name="Mu D."/>
            <person name="Pang E."/>
            <person name="Cao H."/>
            <person name="Cha H."/>
            <person name="Lin T."/>
            <person name="Zhou Q."/>
            <person name="Shang Y."/>
            <person name="Li Y."/>
            <person name="Ivanov S."/>
            <person name="Sharma T."/>
            <person name="Velzen R.V."/>
            <person name="Ruijter N.D."/>
            <person name="Aanen D.K."/>
            <person name="Win J."/>
            <person name="Kamoun S."/>
            <person name="Bisseling T."/>
            <person name="Huang S."/>
        </authorList>
    </citation>
    <scope>NUCLEOTIDE SEQUENCE [LARGE SCALE GENOMIC DNA]</scope>
    <source>
        <strain evidence="2">DAOM197198w</strain>
    </source>
</reference>
<name>A0A015JRU1_RHIIW</name>
<dbReference type="OrthoDB" id="2404621at2759"/>
<evidence type="ECO:0000313" key="2">
    <source>
        <dbReference type="Proteomes" id="UP000022910"/>
    </source>
</evidence>